<keyword evidence="8 14" id="KW-0256">Endoplasmic reticulum</keyword>
<gene>
    <name evidence="15" type="ORF">EXIGLDRAFT_730046</name>
</gene>
<evidence type="ECO:0000256" key="8">
    <source>
        <dbReference type="ARBA" id="ARBA00022824"/>
    </source>
</evidence>
<keyword evidence="16" id="KW-1185">Reference proteome</keyword>
<evidence type="ECO:0000256" key="6">
    <source>
        <dbReference type="ARBA" id="ARBA00022679"/>
    </source>
</evidence>
<dbReference type="PANTHER" id="PTHR12646">
    <property type="entry name" value="NOT56 - RELATED"/>
    <property type="match status" value="1"/>
</dbReference>
<dbReference type="EC" id="2.4.1.258" evidence="3 14"/>
<dbReference type="GO" id="GO:0052925">
    <property type="term" value="F:dol-P-Man:Man(5)GlcNAc(2)-PP-Dol alpha-1,3-mannosyltransferase activity"/>
    <property type="evidence" value="ECO:0007669"/>
    <property type="project" value="UniProtKB-EC"/>
</dbReference>
<dbReference type="InterPro" id="IPR007873">
    <property type="entry name" value="Glycosyltransferase_ALG3"/>
</dbReference>
<evidence type="ECO:0000313" key="16">
    <source>
        <dbReference type="Proteomes" id="UP000077266"/>
    </source>
</evidence>
<keyword evidence="6 14" id="KW-0808">Transferase</keyword>
<dbReference type="AlphaFoldDB" id="A0A165LBV3"/>
<evidence type="ECO:0000256" key="2">
    <source>
        <dbReference type="ARBA" id="ARBA00004922"/>
    </source>
</evidence>
<comment type="function">
    <text evidence="11 14">Dol-P-Man:Man(5)GlcNAc(2)-PP-Dol alpha-1,3-mannosyltransferase that operates in the biosynthetic pathway of dolichol-linked oligosaccharides, the glycan precursors employed in protein asparagine (N)-glycosylation. The assembly of dolichol-linked oligosaccharides begins on the cytosolic side of the endoplasmic reticulum membrane and finishes in its lumen. The sequential addition of sugars to dolichol pyrophosphate produces dolichol-linked oligosaccharides containing fourteen sugars, including two GlcNAcs, nine mannoses and three glucoses. Once assembled, the oligosaccharide is transferred from the lipid to nascent proteins by oligosaccharyltransferases. In the lumen of the endoplasmic reticulum, adds the first dolichyl beta-D-mannosyl phosphate derived mannose in an alpha-1,3 linkage to Man(5)GlcNAc(2)-PP-dolichol to produce Man(6)GlcNAc(2)-PP-dolichol.</text>
</comment>
<comment type="similarity">
    <text evidence="13">Belongs to the glycosyltransferase ALG3 family.</text>
</comment>
<dbReference type="GO" id="GO:0005789">
    <property type="term" value="C:endoplasmic reticulum membrane"/>
    <property type="evidence" value="ECO:0007669"/>
    <property type="project" value="UniProtKB-SubCell"/>
</dbReference>
<keyword evidence="9 14" id="KW-1133">Transmembrane helix</keyword>
<dbReference type="Proteomes" id="UP000077266">
    <property type="component" value="Unassembled WGS sequence"/>
</dbReference>
<evidence type="ECO:0000256" key="1">
    <source>
        <dbReference type="ARBA" id="ARBA00004477"/>
    </source>
</evidence>
<evidence type="ECO:0000256" key="9">
    <source>
        <dbReference type="ARBA" id="ARBA00022989"/>
    </source>
</evidence>
<keyword evidence="7 14" id="KW-0812">Transmembrane</keyword>
<evidence type="ECO:0000256" key="10">
    <source>
        <dbReference type="ARBA" id="ARBA00023136"/>
    </source>
</evidence>
<proteinExistence type="inferred from homology"/>
<dbReference type="EMBL" id="KV425927">
    <property type="protein sequence ID" value="KZV97652.1"/>
    <property type="molecule type" value="Genomic_DNA"/>
</dbReference>
<evidence type="ECO:0000256" key="5">
    <source>
        <dbReference type="ARBA" id="ARBA00022676"/>
    </source>
</evidence>
<evidence type="ECO:0000256" key="11">
    <source>
        <dbReference type="ARBA" id="ARBA00044743"/>
    </source>
</evidence>
<accession>A0A165LBV3</accession>
<evidence type="ECO:0000313" key="15">
    <source>
        <dbReference type="EMBL" id="KZV97652.1"/>
    </source>
</evidence>
<dbReference type="STRING" id="1314781.A0A165LBV3"/>
<evidence type="ECO:0000256" key="7">
    <source>
        <dbReference type="ARBA" id="ARBA00022692"/>
    </source>
</evidence>
<evidence type="ECO:0000256" key="12">
    <source>
        <dbReference type="ARBA" id="ARBA00049506"/>
    </source>
</evidence>
<feature type="transmembrane region" description="Helical" evidence="14">
    <location>
        <begin position="324"/>
        <end position="343"/>
    </location>
</feature>
<feature type="transmembrane region" description="Helical" evidence="14">
    <location>
        <begin position="389"/>
        <end position="407"/>
    </location>
</feature>
<comment type="pathway">
    <text evidence="2 14">Protein modification; protein glycosylation.</text>
</comment>
<evidence type="ECO:0000256" key="14">
    <source>
        <dbReference type="RuleBase" id="RU364047"/>
    </source>
</evidence>
<comment type="catalytic activity">
    <reaction evidence="12 14">
        <text>an alpha-D-Man-(1-&gt;2)-alpha-D-Man-(1-&gt;2)-alpha-D-Man-(1-&gt;3)-[alpha-D-Man-(1-&gt;6)]-beta-D-Man-(1-&gt;4)-beta-D-GlcNAc-(1-&gt;4)-alpha-D-GlcNAc-diphospho-di-trans,poly-cis-dolichol + a di-trans,poly-cis-dolichyl beta-D-mannosyl phosphate = an alpha-D-Man-(1-&gt;2)-alpha-D-Man-(1-&gt;2)-alpha-D-Man-(1-&gt;3)-[alpha-D-Man-(1-&gt;3)-alpha-D-Man-(1-&gt;6)]-beta-D-Man-(1-&gt;4)-beta-D-GlcNAc-(1-&gt;4)-alpha-D-GlcNAc-diphospho-di-trans,poly-cis-dolichol + a di-trans,poly-cis-dolichyl phosphate + H(+)</text>
        <dbReference type="Rhea" id="RHEA:29527"/>
        <dbReference type="Rhea" id="RHEA-COMP:19498"/>
        <dbReference type="Rhea" id="RHEA-COMP:19501"/>
        <dbReference type="Rhea" id="RHEA-COMP:19516"/>
        <dbReference type="Rhea" id="RHEA-COMP:19517"/>
        <dbReference type="ChEBI" id="CHEBI:15378"/>
        <dbReference type="ChEBI" id="CHEBI:57683"/>
        <dbReference type="ChEBI" id="CHEBI:58211"/>
        <dbReference type="ChEBI" id="CHEBI:132515"/>
        <dbReference type="ChEBI" id="CHEBI:132516"/>
        <dbReference type="EC" id="2.4.1.258"/>
    </reaction>
    <physiologicalReaction direction="left-to-right" evidence="12 14">
        <dbReference type="Rhea" id="RHEA:29528"/>
    </physiologicalReaction>
</comment>
<feature type="transmembrane region" description="Helical" evidence="14">
    <location>
        <begin position="182"/>
        <end position="206"/>
    </location>
</feature>
<dbReference type="Pfam" id="PF05208">
    <property type="entry name" value="ALG3"/>
    <property type="match status" value="1"/>
</dbReference>
<organism evidence="15 16">
    <name type="scientific">Exidia glandulosa HHB12029</name>
    <dbReference type="NCBI Taxonomy" id="1314781"/>
    <lineage>
        <taxon>Eukaryota</taxon>
        <taxon>Fungi</taxon>
        <taxon>Dikarya</taxon>
        <taxon>Basidiomycota</taxon>
        <taxon>Agaricomycotina</taxon>
        <taxon>Agaricomycetes</taxon>
        <taxon>Auriculariales</taxon>
        <taxon>Exidiaceae</taxon>
        <taxon>Exidia</taxon>
    </lineage>
</organism>
<sequence length="421" mass="46883">MSDDTRLALNAPLQSARLVLTDARYFWLLAGLVVAGDAALTALIVRFVPYTEIDFTTYMAQMDVFYKGERDYSRIAGPTGPLVYPAGHVLIHRAMYALTDGGKYLERAQAMYGALYVLSLAFTCALYRQARGVPNWVLLLLPLSKRLHSIFALRMFNDCWALVVQQAALLAFGAGADDLGCVLFSFAVSIKMSVILYLPALLLVLFKRHGFTRGAVHVASIALVQVLIGLPFLLHEPRSYLAGAFDLGRVFLYKWTVNWRFVPEDVFLSRRFATALMVGHLSVLAAFALGKWCRVDGGAFALLERGLRRPGVPAAMQRVSADHALTLLMTSNLIGIAFARSLHYQFYSWYAQQLPLLAWRTRLPVPVRLALLASVEYAWNVYPSTNMSSGILLAAHMVLILGIWFGWPEGKDRTLRVQSKS</sequence>
<evidence type="ECO:0000256" key="4">
    <source>
        <dbReference type="ARBA" id="ARBA00015561"/>
    </source>
</evidence>
<feature type="transmembrane region" description="Helical" evidence="14">
    <location>
        <begin position="25"/>
        <end position="48"/>
    </location>
</feature>
<evidence type="ECO:0000256" key="13">
    <source>
        <dbReference type="ARBA" id="ARBA00093457"/>
    </source>
</evidence>
<feature type="transmembrane region" description="Helical" evidence="14">
    <location>
        <begin position="151"/>
        <end position="176"/>
    </location>
</feature>
<reference evidence="15 16" key="1">
    <citation type="journal article" date="2016" name="Mol. Biol. Evol.">
        <title>Comparative Genomics of Early-Diverging Mushroom-Forming Fungi Provides Insights into the Origins of Lignocellulose Decay Capabilities.</title>
        <authorList>
            <person name="Nagy L.G."/>
            <person name="Riley R."/>
            <person name="Tritt A."/>
            <person name="Adam C."/>
            <person name="Daum C."/>
            <person name="Floudas D."/>
            <person name="Sun H."/>
            <person name="Yadav J.S."/>
            <person name="Pangilinan J."/>
            <person name="Larsson K.H."/>
            <person name="Matsuura K."/>
            <person name="Barry K."/>
            <person name="Labutti K."/>
            <person name="Kuo R."/>
            <person name="Ohm R.A."/>
            <person name="Bhattacharya S.S."/>
            <person name="Shirouzu T."/>
            <person name="Yoshinaga Y."/>
            <person name="Martin F.M."/>
            <person name="Grigoriev I.V."/>
            <person name="Hibbett D.S."/>
        </authorList>
    </citation>
    <scope>NUCLEOTIDE SEQUENCE [LARGE SCALE GENOMIC DNA]</scope>
    <source>
        <strain evidence="15 16">HHB12029</strain>
    </source>
</reference>
<feature type="transmembrane region" description="Helical" evidence="14">
    <location>
        <begin position="215"/>
        <end position="234"/>
    </location>
</feature>
<keyword evidence="10 14" id="KW-0472">Membrane</keyword>
<feature type="transmembrane region" description="Helical" evidence="14">
    <location>
        <begin position="272"/>
        <end position="290"/>
    </location>
</feature>
<feature type="transmembrane region" description="Helical" evidence="14">
    <location>
        <begin position="110"/>
        <end position="130"/>
    </location>
</feature>
<dbReference type="OrthoDB" id="20028at2759"/>
<evidence type="ECO:0000256" key="3">
    <source>
        <dbReference type="ARBA" id="ARBA00011964"/>
    </source>
</evidence>
<comment type="subcellular location">
    <subcellularLocation>
        <location evidence="1 14">Endoplasmic reticulum membrane</location>
        <topology evidence="1 14">Multi-pass membrane protein</topology>
    </subcellularLocation>
</comment>
<dbReference type="FunCoup" id="A0A165LBV3">
    <property type="interactions" value="542"/>
</dbReference>
<name>A0A165LBV3_EXIGL</name>
<keyword evidence="5 14" id="KW-0328">Glycosyltransferase</keyword>
<dbReference type="UniPathway" id="UPA00378"/>
<dbReference type="InParanoid" id="A0A165LBV3"/>
<protein>
    <recommendedName>
        <fullName evidence="4 14">Dol-P-Man:Man(5)GlcNAc(2)-PP-Dol alpha-1,3-mannosyltransferase</fullName>
        <ecNumber evidence="3 14">2.4.1.258</ecNumber>
    </recommendedName>
    <alternativeName>
        <fullName evidence="14">Dol-P-Man-dependent alpha(1-3)-mannosyltransferase</fullName>
    </alternativeName>
</protein>
<dbReference type="PANTHER" id="PTHR12646:SF0">
    <property type="entry name" value="DOL-P-MAN:MAN(5)GLCNAC(2)-PP-DOL ALPHA-1,3-MANNOSYLTRANSFERASE"/>
    <property type="match status" value="1"/>
</dbReference>